<keyword evidence="1" id="KW-0732">Signal</keyword>
<dbReference type="EMBL" id="CP047652">
    <property type="protein sequence ID" value="QHI96049.1"/>
    <property type="molecule type" value="Genomic_DNA"/>
</dbReference>
<feature type="chain" id="PRO_5026656888" evidence="1">
    <location>
        <begin position="23"/>
        <end position="184"/>
    </location>
</feature>
<evidence type="ECO:0000313" key="2">
    <source>
        <dbReference type="EMBL" id="QHI96049.1"/>
    </source>
</evidence>
<dbReference type="KEGG" id="bomb:GT348_07200"/>
<dbReference type="RefSeq" id="WP_160619122.1">
    <property type="nucleotide sequence ID" value="NZ_CP047652.1"/>
</dbReference>
<accession>A0A6P1NET7</accession>
<protein>
    <submittedName>
        <fullName evidence="2">Uncharacterized protein</fullName>
    </submittedName>
</protein>
<evidence type="ECO:0000256" key="1">
    <source>
        <dbReference type="SAM" id="SignalP"/>
    </source>
</evidence>
<keyword evidence="3" id="KW-1185">Reference proteome</keyword>
<gene>
    <name evidence="2" type="ORF">GT348_07200</name>
</gene>
<dbReference type="Proteomes" id="UP000463975">
    <property type="component" value="Chromosome"/>
</dbReference>
<evidence type="ECO:0000313" key="3">
    <source>
        <dbReference type="Proteomes" id="UP000463975"/>
    </source>
</evidence>
<organism evidence="2 3">
    <name type="scientific">Aristophania vespae</name>
    <dbReference type="NCBI Taxonomy" id="2697033"/>
    <lineage>
        <taxon>Bacteria</taxon>
        <taxon>Pseudomonadati</taxon>
        <taxon>Pseudomonadota</taxon>
        <taxon>Alphaproteobacteria</taxon>
        <taxon>Acetobacterales</taxon>
        <taxon>Acetobacteraceae</taxon>
        <taxon>Aristophania</taxon>
    </lineage>
</organism>
<sequence>MSKLLKTMLGAVALTYCVSAHAKPFTNHDAIIEAKNFNFKCSSRKDKSSCEDDLKTFIKEYQNAYVGDYQAQRNVADAIWKYRDPEDPASHIEACAWSTIFVFTPSRYKQSNDRVDVEIKCDFSEDDNAALIYKNGPTVRERVAQIKKIINARTVHPVDIKEMDFVVRRDHDEKHAGVGWSTQD</sequence>
<dbReference type="AlphaFoldDB" id="A0A6P1NET7"/>
<feature type="signal peptide" evidence="1">
    <location>
        <begin position="1"/>
        <end position="22"/>
    </location>
</feature>
<proteinExistence type="predicted"/>
<reference evidence="2 3" key="1">
    <citation type="submission" date="2020-01" db="EMBL/GenBank/DDBJ databases">
        <title>Genome sequencing of strain KACC 21507.</title>
        <authorList>
            <person name="Heo J."/>
            <person name="Kim S.-J."/>
            <person name="Kim J.-S."/>
            <person name="Hong S.-B."/>
            <person name="Kwon S.-W."/>
        </authorList>
    </citation>
    <scope>NUCLEOTIDE SEQUENCE [LARGE SCALE GENOMIC DNA]</scope>
    <source>
        <strain evidence="2 3">KACC 21507</strain>
    </source>
</reference>
<name>A0A6P1NET7_9PROT</name>